<dbReference type="AlphaFoldDB" id="A0A0V0GI88"/>
<protein>
    <submittedName>
        <fullName evidence="1">Putative ovule protein</fullName>
    </submittedName>
</protein>
<organism evidence="1">
    <name type="scientific">Solanum chacoense</name>
    <name type="common">Chaco potato</name>
    <dbReference type="NCBI Taxonomy" id="4108"/>
    <lineage>
        <taxon>Eukaryota</taxon>
        <taxon>Viridiplantae</taxon>
        <taxon>Streptophyta</taxon>
        <taxon>Embryophyta</taxon>
        <taxon>Tracheophyta</taxon>
        <taxon>Spermatophyta</taxon>
        <taxon>Magnoliopsida</taxon>
        <taxon>eudicotyledons</taxon>
        <taxon>Gunneridae</taxon>
        <taxon>Pentapetalae</taxon>
        <taxon>asterids</taxon>
        <taxon>lamiids</taxon>
        <taxon>Solanales</taxon>
        <taxon>Solanaceae</taxon>
        <taxon>Solanoideae</taxon>
        <taxon>Solaneae</taxon>
        <taxon>Solanum</taxon>
    </lineage>
</organism>
<reference evidence="1" key="1">
    <citation type="submission" date="2015-12" db="EMBL/GenBank/DDBJ databases">
        <title>Gene expression during late stages of embryo sac development: a critical building block for successful pollen-pistil interactions.</title>
        <authorList>
            <person name="Liu Y."/>
            <person name="Joly V."/>
            <person name="Sabar M."/>
            <person name="Matton D.P."/>
        </authorList>
    </citation>
    <scope>NUCLEOTIDE SEQUENCE</scope>
</reference>
<name>A0A0V0GI88_SOLCH</name>
<dbReference type="EMBL" id="GEDG01039755">
    <property type="protein sequence ID" value="JAP06987.1"/>
    <property type="molecule type" value="Transcribed_RNA"/>
</dbReference>
<accession>A0A0V0GI88</accession>
<evidence type="ECO:0000313" key="1">
    <source>
        <dbReference type="EMBL" id="JAP06987.1"/>
    </source>
</evidence>
<sequence>MMKLWLKDLIQLNMLQMMVWLQLRVNSKSLLTMIFTRKLWPMNLTQLNTWHVMVWLQLRPKMKSL</sequence>
<proteinExistence type="predicted"/>